<feature type="compositionally biased region" description="Basic and acidic residues" evidence="1">
    <location>
        <begin position="26"/>
        <end position="38"/>
    </location>
</feature>
<feature type="compositionally biased region" description="Acidic residues" evidence="1">
    <location>
        <begin position="39"/>
        <end position="49"/>
    </location>
</feature>
<evidence type="ECO:0000256" key="2">
    <source>
        <dbReference type="SAM" id="SignalP"/>
    </source>
</evidence>
<evidence type="ECO:0000313" key="3">
    <source>
        <dbReference type="EMBL" id="GAA0447964.1"/>
    </source>
</evidence>
<organism evidence="3 4">
    <name type="scientific">Lentibacillus halophilus</name>
    <dbReference type="NCBI Taxonomy" id="295065"/>
    <lineage>
        <taxon>Bacteria</taxon>
        <taxon>Bacillati</taxon>
        <taxon>Bacillota</taxon>
        <taxon>Bacilli</taxon>
        <taxon>Bacillales</taxon>
        <taxon>Bacillaceae</taxon>
        <taxon>Lentibacillus</taxon>
    </lineage>
</organism>
<dbReference type="EMBL" id="BAAADM010000056">
    <property type="protein sequence ID" value="GAA0447964.1"/>
    <property type="molecule type" value="Genomic_DNA"/>
</dbReference>
<feature type="signal peptide" evidence="2">
    <location>
        <begin position="1"/>
        <end position="21"/>
    </location>
</feature>
<accession>A0ABN0ZHK6</accession>
<evidence type="ECO:0000313" key="4">
    <source>
        <dbReference type="Proteomes" id="UP001501459"/>
    </source>
</evidence>
<evidence type="ECO:0000256" key="1">
    <source>
        <dbReference type="SAM" id="MobiDB-lite"/>
    </source>
</evidence>
<reference evidence="3 4" key="1">
    <citation type="journal article" date="2019" name="Int. J. Syst. Evol. Microbiol.">
        <title>The Global Catalogue of Microorganisms (GCM) 10K type strain sequencing project: providing services to taxonomists for standard genome sequencing and annotation.</title>
        <authorList>
            <consortium name="The Broad Institute Genomics Platform"/>
            <consortium name="The Broad Institute Genome Sequencing Center for Infectious Disease"/>
            <person name="Wu L."/>
            <person name="Ma J."/>
        </authorList>
    </citation>
    <scope>NUCLEOTIDE SEQUENCE [LARGE SCALE GENOMIC DNA]</scope>
    <source>
        <strain evidence="3 4">JCM 12149</strain>
    </source>
</reference>
<dbReference type="PANTHER" id="PTHR39335:SF1">
    <property type="entry name" value="BLL4220 PROTEIN"/>
    <property type="match status" value="1"/>
</dbReference>
<feature type="chain" id="PRO_5045122275" description="Lipoprotein with Yx(FWY)xxD motif" evidence="2">
    <location>
        <begin position="22"/>
        <end position="275"/>
    </location>
</feature>
<name>A0ABN0ZHK6_9BACI</name>
<dbReference type="Proteomes" id="UP001501459">
    <property type="component" value="Unassembled WGS sequence"/>
</dbReference>
<gene>
    <name evidence="3" type="ORF">GCM10008983_27570</name>
</gene>
<dbReference type="PROSITE" id="PS51257">
    <property type="entry name" value="PROKAR_LIPOPROTEIN"/>
    <property type="match status" value="1"/>
</dbReference>
<feature type="region of interest" description="Disordered" evidence="1">
    <location>
        <begin position="22"/>
        <end position="63"/>
    </location>
</feature>
<keyword evidence="4" id="KW-1185">Reference proteome</keyword>
<dbReference type="RefSeq" id="WP_343754239.1">
    <property type="nucleotide sequence ID" value="NZ_BAAADM010000056.1"/>
</dbReference>
<keyword evidence="2" id="KW-0732">Signal</keyword>
<comment type="caution">
    <text evidence="3">The sequence shown here is derived from an EMBL/GenBank/DDBJ whole genome shotgun (WGS) entry which is preliminary data.</text>
</comment>
<protein>
    <recommendedName>
        <fullName evidence="5">Lipoprotein with Yx(FWY)xxD motif</fullName>
    </recommendedName>
</protein>
<proteinExistence type="predicted"/>
<dbReference type="PANTHER" id="PTHR39335">
    <property type="entry name" value="BLL4220 PROTEIN"/>
    <property type="match status" value="1"/>
</dbReference>
<sequence>MKKWIFSITIVACILILSACGSDSDSPSKDENNSKDESDTTEETNDEGESSAKSLQLLEDPDAGKYLADEEGMTLYLFTKDEKGTSNCTGGCLENWPAFTAEDVDVPEGYNKDDFDTITREDTGKEQVTYKGYPLYYFKKDKEEGDVNGQGKKDVWYVANETSIKNHFQDRSTSLEKGVDDVLTSLEALSSTAEASANDVEKVNSKGKNLSESWEPIEKKVEKRDAEAYENIEESLYPLIDEAQKDKPDIGKIKKLTEETTNKLTEFQKKLGSPS</sequence>
<dbReference type="InterPro" id="IPR005297">
    <property type="entry name" value="Lipoprotein_repeat"/>
</dbReference>
<evidence type="ECO:0008006" key="5">
    <source>
        <dbReference type="Google" id="ProtNLM"/>
    </source>
</evidence>
<dbReference type="Pfam" id="PF03640">
    <property type="entry name" value="Lipoprotein_15"/>
    <property type="match status" value="2"/>
</dbReference>